<name>A0AAW9SCM1_9BACT</name>
<dbReference type="PANTHER" id="PTHR30154:SF34">
    <property type="entry name" value="TRANSCRIPTIONAL REGULATOR AZLB"/>
    <property type="match status" value="1"/>
</dbReference>
<evidence type="ECO:0000256" key="3">
    <source>
        <dbReference type="ARBA" id="ARBA00023163"/>
    </source>
</evidence>
<reference evidence="5 6" key="1">
    <citation type="submission" date="2024-04" db="EMBL/GenBank/DDBJ databases">
        <title>Novel genus in family Flammeovirgaceae.</title>
        <authorList>
            <person name="Nguyen T.H."/>
            <person name="Vuong T.Q."/>
            <person name="Le H."/>
            <person name="Kim S.-G."/>
        </authorList>
    </citation>
    <scope>NUCLEOTIDE SEQUENCE [LARGE SCALE GENOMIC DNA]</scope>
    <source>
        <strain evidence="5 6">JCM 23209</strain>
    </source>
</reference>
<accession>A0AAW9SCM1</accession>
<dbReference type="SUPFAM" id="SSF54909">
    <property type="entry name" value="Dimeric alpha+beta barrel"/>
    <property type="match status" value="1"/>
</dbReference>
<dbReference type="InterPro" id="IPR036388">
    <property type="entry name" value="WH-like_DNA-bd_sf"/>
</dbReference>
<comment type="caution">
    <text evidence="5">The sequence shown here is derived from an EMBL/GenBank/DDBJ whole genome shotgun (WGS) entry which is preliminary data.</text>
</comment>
<dbReference type="InterPro" id="IPR019888">
    <property type="entry name" value="Tscrpt_reg_AsnC-like"/>
</dbReference>
<dbReference type="PROSITE" id="PS50956">
    <property type="entry name" value="HTH_ASNC_2"/>
    <property type="match status" value="1"/>
</dbReference>
<dbReference type="InterPro" id="IPR036390">
    <property type="entry name" value="WH_DNA-bd_sf"/>
</dbReference>
<organism evidence="5 6">
    <name type="scientific">Rapidithrix thailandica</name>
    <dbReference type="NCBI Taxonomy" id="413964"/>
    <lineage>
        <taxon>Bacteria</taxon>
        <taxon>Pseudomonadati</taxon>
        <taxon>Bacteroidota</taxon>
        <taxon>Cytophagia</taxon>
        <taxon>Cytophagales</taxon>
        <taxon>Flammeovirgaceae</taxon>
        <taxon>Rapidithrix</taxon>
    </lineage>
</organism>
<dbReference type="InterPro" id="IPR011008">
    <property type="entry name" value="Dimeric_a/b-barrel"/>
</dbReference>
<dbReference type="PRINTS" id="PR00033">
    <property type="entry name" value="HTHASNC"/>
</dbReference>
<dbReference type="GO" id="GO:0043565">
    <property type="term" value="F:sequence-specific DNA binding"/>
    <property type="evidence" value="ECO:0007669"/>
    <property type="project" value="InterPro"/>
</dbReference>
<keyword evidence="1" id="KW-0805">Transcription regulation</keyword>
<keyword evidence="6" id="KW-1185">Reference proteome</keyword>
<dbReference type="SMART" id="SM00344">
    <property type="entry name" value="HTH_ASNC"/>
    <property type="match status" value="1"/>
</dbReference>
<dbReference type="EMBL" id="JBDKWZ010000012">
    <property type="protein sequence ID" value="MEN7550245.1"/>
    <property type="molecule type" value="Genomic_DNA"/>
</dbReference>
<dbReference type="InterPro" id="IPR019887">
    <property type="entry name" value="Tscrpt_reg_AsnC/Lrp_C"/>
</dbReference>
<gene>
    <name evidence="5" type="ORF">AAG747_20165</name>
</gene>
<evidence type="ECO:0000256" key="1">
    <source>
        <dbReference type="ARBA" id="ARBA00023015"/>
    </source>
</evidence>
<dbReference type="InterPro" id="IPR000485">
    <property type="entry name" value="AsnC-type_HTH_dom"/>
</dbReference>
<dbReference type="GO" id="GO:0006355">
    <property type="term" value="P:regulation of DNA-templated transcription"/>
    <property type="evidence" value="ECO:0007669"/>
    <property type="project" value="UniProtKB-ARBA"/>
</dbReference>
<evidence type="ECO:0000256" key="2">
    <source>
        <dbReference type="ARBA" id="ARBA00023125"/>
    </source>
</evidence>
<dbReference type="Pfam" id="PF13412">
    <property type="entry name" value="HTH_24"/>
    <property type="match status" value="1"/>
</dbReference>
<evidence type="ECO:0000313" key="5">
    <source>
        <dbReference type="EMBL" id="MEN7550245.1"/>
    </source>
</evidence>
<dbReference type="SUPFAM" id="SSF46785">
    <property type="entry name" value="Winged helix' DNA-binding domain"/>
    <property type="match status" value="1"/>
</dbReference>
<feature type="domain" description="HTH asnC-type" evidence="4">
    <location>
        <begin position="7"/>
        <end position="68"/>
    </location>
</feature>
<evidence type="ECO:0000259" key="4">
    <source>
        <dbReference type="PROSITE" id="PS50956"/>
    </source>
</evidence>
<dbReference type="Gene3D" id="3.30.70.920">
    <property type="match status" value="1"/>
</dbReference>
<keyword evidence="2" id="KW-0238">DNA-binding</keyword>
<dbReference type="AlphaFoldDB" id="A0AAW9SCM1"/>
<dbReference type="PANTHER" id="PTHR30154">
    <property type="entry name" value="LEUCINE-RESPONSIVE REGULATORY PROTEIN"/>
    <property type="match status" value="1"/>
</dbReference>
<dbReference type="CDD" id="cd00090">
    <property type="entry name" value="HTH_ARSR"/>
    <property type="match status" value="1"/>
</dbReference>
<dbReference type="GO" id="GO:0005829">
    <property type="term" value="C:cytosol"/>
    <property type="evidence" value="ECO:0007669"/>
    <property type="project" value="TreeGrafter"/>
</dbReference>
<evidence type="ECO:0000313" key="6">
    <source>
        <dbReference type="Proteomes" id="UP001403385"/>
    </source>
</evidence>
<dbReference type="Gene3D" id="1.10.10.10">
    <property type="entry name" value="Winged helix-like DNA-binding domain superfamily/Winged helix DNA-binding domain"/>
    <property type="match status" value="1"/>
</dbReference>
<dbReference type="GO" id="GO:0043200">
    <property type="term" value="P:response to amino acid"/>
    <property type="evidence" value="ECO:0007669"/>
    <property type="project" value="TreeGrafter"/>
</dbReference>
<protein>
    <submittedName>
        <fullName evidence="5">Lrp/AsnC family transcriptional regulator</fullName>
    </submittedName>
</protein>
<dbReference type="InterPro" id="IPR011991">
    <property type="entry name" value="ArsR-like_HTH"/>
</dbReference>
<proteinExistence type="predicted"/>
<dbReference type="Proteomes" id="UP001403385">
    <property type="component" value="Unassembled WGS sequence"/>
</dbReference>
<dbReference type="RefSeq" id="WP_346823024.1">
    <property type="nucleotide sequence ID" value="NZ_JBDKWZ010000012.1"/>
</dbReference>
<keyword evidence="3" id="KW-0804">Transcription</keyword>
<dbReference type="Pfam" id="PF01037">
    <property type="entry name" value="AsnC_trans_reg"/>
    <property type="match status" value="1"/>
</dbReference>
<sequence>MSDSHKIDGTDRKILNILQKHAKITNAQLSKDIDLSPAPTLERVKKLENSGVIESYHAKLNSRLLGLGVTTFIHVKLSKHNKANNEEFIRKINAIDEVVECHHITGSSHYLLKVVAKDIENYQHIILDKISEIEEIDDLQSMVVLSTIKDSKAVPIP</sequence>